<dbReference type="CDD" id="cd16891">
    <property type="entry name" value="CwlT-like"/>
    <property type="match status" value="1"/>
</dbReference>
<feature type="compositionally biased region" description="Basic residues" evidence="1">
    <location>
        <begin position="7"/>
        <end position="19"/>
    </location>
</feature>
<dbReference type="Pfam" id="PF13702">
    <property type="entry name" value="Lysozyme_like"/>
    <property type="match status" value="1"/>
</dbReference>
<keyword evidence="2" id="KW-0472">Membrane</keyword>
<accession>A0ABR7N6Y1</accession>
<dbReference type="RefSeq" id="WP_249307117.1">
    <property type="nucleotide sequence ID" value="NZ_JACRSZ010000001.1"/>
</dbReference>
<evidence type="ECO:0000313" key="4">
    <source>
        <dbReference type="EMBL" id="MBC8572156.1"/>
    </source>
</evidence>
<dbReference type="SUPFAM" id="SSF53955">
    <property type="entry name" value="Lysozyme-like"/>
    <property type="match status" value="1"/>
</dbReference>
<keyword evidence="5" id="KW-1185">Reference proteome</keyword>
<evidence type="ECO:0000313" key="5">
    <source>
        <dbReference type="Proteomes" id="UP000657421"/>
    </source>
</evidence>
<name>A0ABR7N6Y1_9FIRM</name>
<keyword evidence="2" id="KW-0812">Transmembrane</keyword>
<feature type="compositionally biased region" description="Basic residues" evidence="1">
    <location>
        <begin position="32"/>
        <end position="44"/>
    </location>
</feature>
<sequence>MTEPTRKKTGSTTKKKNVNMKKTNANTVNKTAARKNTRTGTRKKSSTESATETLSSTGKTIRKTSGSRAVPRKSASQIAREAEVRRLKTLIAAVSAVVLILGGLLIHHLLAPVDKGSLTGVSDEVLQYEASVKKACKDAGISQFSTVMLAMMQQESSGLGTDVMQCSECPFNTEYDNTPNAIDDPEYSIQVGAEYFAYCLKEAGCKRISNTERLKIALQDYNFGNSYAIWVLENYGSYSVENATEFSLMMQNTLGWSSYGDPEYVDHVLRYFIMP</sequence>
<evidence type="ECO:0000259" key="3">
    <source>
        <dbReference type="Pfam" id="PF13702"/>
    </source>
</evidence>
<gene>
    <name evidence="4" type="ORF">H8716_03485</name>
</gene>
<dbReference type="EMBL" id="JACRSZ010000001">
    <property type="protein sequence ID" value="MBC8572156.1"/>
    <property type="molecule type" value="Genomic_DNA"/>
</dbReference>
<comment type="caution">
    <text evidence="4">The sequence shown here is derived from an EMBL/GenBank/DDBJ whole genome shotgun (WGS) entry which is preliminary data.</text>
</comment>
<feature type="transmembrane region" description="Helical" evidence="2">
    <location>
        <begin position="90"/>
        <end position="110"/>
    </location>
</feature>
<feature type="compositionally biased region" description="Low complexity" evidence="1">
    <location>
        <begin position="20"/>
        <end position="31"/>
    </location>
</feature>
<organism evidence="4 5">
    <name type="scientific">Jingyaoa shaoxingensis</name>
    <dbReference type="NCBI Taxonomy" id="2763671"/>
    <lineage>
        <taxon>Bacteria</taxon>
        <taxon>Bacillati</taxon>
        <taxon>Bacillota</taxon>
        <taxon>Clostridia</taxon>
        <taxon>Lachnospirales</taxon>
        <taxon>Lachnospiraceae</taxon>
        <taxon>Jingyaoa</taxon>
    </lineage>
</organism>
<feature type="compositionally biased region" description="Low complexity" evidence="1">
    <location>
        <begin position="47"/>
        <end position="57"/>
    </location>
</feature>
<feature type="domain" description="CwlT-like lysozyme" evidence="3">
    <location>
        <begin position="123"/>
        <end position="252"/>
    </location>
</feature>
<dbReference type="InterPro" id="IPR047194">
    <property type="entry name" value="CwlT-like_lysozyme"/>
</dbReference>
<protein>
    <submittedName>
        <fullName evidence="4">Lysozyme family protein</fullName>
    </submittedName>
</protein>
<proteinExistence type="predicted"/>
<feature type="region of interest" description="Disordered" evidence="1">
    <location>
        <begin position="1"/>
        <end position="73"/>
    </location>
</feature>
<dbReference type="InterPro" id="IPR023346">
    <property type="entry name" value="Lysozyme-like_dom_sf"/>
</dbReference>
<evidence type="ECO:0000256" key="1">
    <source>
        <dbReference type="SAM" id="MobiDB-lite"/>
    </source>
</evidence>
<keyword evidence="2" id="KW-1133">Transmembrane helix</keyword>
<reference evidence="4 5" key="1">
    <citation type="submission" date="2020-08" db="EMBL/GenBank/DDBJ databases">
        <title>Genome public.</title>
        <authorList>
            <person name="Liu C."/>
            <person name="Sun Q."/>
        </authorList>
    </citation>
    <scope>NUCLEOTIDE SEQUENCE [LARGE SCALE GENOMIC DNA]</scope>
    <source>
        <strain evidence="4 5">NSJ-46</strain>
    </source>
</reference>
<evidence type="ECO:0000256" key="2">
    <source>
        <dbReference type="SAM" id="Phobius"/>
    </source>
</evidence>
<dbReference type="Gene3D" id="1.10.530.10">
    <property type="match status" value="1"/>
</dbReference>
<dbReference type="Proteomes" id="UP000657421">
    <property type="component" value="Unassembled WGS sequence"/>
</dbReference>